<proteinExistence type="predicted"/>
<dbReference type="EMBL" id="HBGQ01017487">
    <property type="protein sequence ID" value="CAD9385016.1"/>
    <property type="molecule type" value="Transcribed_RNA"/>
</dbReference>
<accession>A0A7S2FB98</accession>
<feature type="region of interest" description="Disordered" evidence="1">
    <location>
        <begin position="80"/>
        <end position="100"/>
    </location>
</feature>
<protein>
    <submittedName>
        <fullName evidence="2">Uncharacterized protein</fullName>
    </submittedName>
</protein>
<name>A0A7S2FB98_9DINO</name>
<evidence type="ECO:0000313" key="2">
    <source>
        <dbReference type="EMBL" id="CAD9385016.1"/>
    </source>
</evidence>
<evidence type="ECO:0000256" key="1">
    <source>
        <dbReference type="SAM" id="MobiDB-lite"/>
    </source>
</evidence>
<dbReference type="AlphaFoldDB" id="A0A7S2FB98"/>
<organism evidence="2">
    <name type="scientific">Alexandrium andersonii</name>
    <dbReference type="NCBI Taxonomy" id="327968"/>
    <lineage>
        <taxon>Eukaryota</taxon>
        <taxon>Sar</taxon>
        <taxon>Alveolata</taxon>
        <taxon>Dinophyceae</taxon>
        <taxon>Gonyaulacales</taxon>
        <taxon>Pyrocystaceae</taxon>
        <taxon>Alexandrium</taxon>
    </lineage>
</organism>
<reference evidence="2" key="1">
    <citation type="submission" date="2021-01" db="EMBL/GenBank/DDBJ databases">
        <authorList>
            <person name="Corre E."/>
            <person name="Pelletier E."/>
            <person name="Niang G."/>
            <person name="Scheremetjew M."/>
            <person name="Finn R."/>
            <person name="Kale V."/>
            <person name="Holt S."/>
            <person name="Cochrane G."/>
            <person name="Meng A."/>
            <person name="Brown T."/>
            <person name="Cohen L."/>
        </authorList>
    </citation>
    <scope>NUCLEOTIDE SEQUENCE</scope>
    <source>
        <strain evidence="2">CCMP2222</strain>
    </source>
</reference>
<sequence>MVGQRLKGYIQSCGLEASDVPKVVASFVAAKYATWGAFVVLGVRYQPLRCLVRPRQQQQSWRLPPLIVAAWDHAKQRFGGPLRRSVGQRSASKASPPARRRWRESIFRRNFVKAKGAFDRAKSSSWYGWVSDKYWYLSDKLAANASSSHLWSGVSSTLRVNPGNLALGFAEGTILYKLTFLLTAPPELWLIVKLFQKQRAMAAAEAPGRPVEATSADAAEPSGRLVEAEAPGRSAVVPAREPEESEGLEETHIGFLAHVIPWMERVLAATRDIEELSHH</sequence>
<gene>
    <name evidence="2" type="ORF">AAND1436_LOCUS8701</name>
</gene>